<dbReference type="SUPFAM" id="SSF54160">
    <property type="entry name" value="Chromo domain-like"/>
    <property type="match status" value="1"/>
</dbReference>
<dbReference type="InterPro" id="IPR000953">
    <property type="entry name" value="Chromo/chromo_shadow_dom"/>
</dbReference>
<dbReference type="eggNOG" id="ENOG502S2AC">
    <property type="taxonomic scope" value="Eukaryota"/>
</dbReference>
<dbReference type="InterPro" id="IPR016197">
    <property type="entry name" value="Chromo-like_dom_sf"/>
</dbReference>
<dbReference type="KEGG" id="cci:CC1G_11207"/>
<dbReference type="InterPro" id="IPR023780">
    <property type="entry name" value="Chromo_domain"/>
</dbReference>
<dbReference type="PROSITE" id="PS50013">
    <property type="entry name" value="CHROMO_2"/>
    <property type="match status" value="1"/>
</dbReference>
<evidence type="ECO:0000313" key="2">
    <source>
        <dbReference type="EMBL" id="EAU87535.2"/>
    </source>
</evidence>
<dbReference type="AlphaFoldDB" id="A8NJU0"/>
<dbReference type="CDD" id="cd00024">
    <property type="entry name" value="CD_CSD"/>
    <property type="match status" value="1"/>
</dbReference>
<keyword evidence="3" id="KW-1185">Reference proteome</keyword>
<dbReference type="HOGENOM" id="CLU_028984_0_0_1"/>
<comment type="caution">
    <text evidence="2">The sequence shown here is derived from an EMBL/GenBank/DDBJ whole genome shotgun (WGS) entry which is preliminary data.</text>
</comment>
<dbReference type="SMART" id="SM00298">
    <property type="entry name" value="CHROMO"/>
    <property type="match status" value="1"/>
</dbReference>
<dbReference type="EMBL" id="AACS02000010">
    <property type="protein sequence ID" value="EAU87535.2"/>
    <property type="molecule type" value="Genomic_DNA"/>
</dbReference>
<dbReference type="Pfam" id="PF00385">
    <property type="entry name" value="Chromo"/>
    <property type="match status" value="1"/>
</dbReference>
<dbReference type="Proteomes" id="UP000001861">
    <property type="component" value="Unassembled WGS sequence"/>
</dbReference>
<dbReference type="GeneID" id="6010808"/>
<accession>A8NJU0</accession>
<gene>
    <name evidence="2" type="ORF">CC1G_11207</name>
</gene>
<evidence type="ECO:0000259" key="1">
    <source>
        <dbReference type="PROSITE" id="PS50013"/>
    </source>
</evidence>
<dbReference type="OrthoDB" id="433924at2759"/>
<dbReference type="OMA" id="NKIETWE"/>
<evidence type="ECO:0000313" key="3">
    <source>
        <dbReference type="Proteomes" id="UP000001861"/>
    </source>
</evidence>
<feature type="domain" description="Chromo" evidence="1">
    <location>
        <begin position="368"/>
        <end position="429"/>
    </location>
</feature>
<dbReference type="Gene3D" id="2.40.50.40">
    <property type="match status" value="1"/>
</dbReference>
<dbReference type="InParanoid" id="A8NJU0"/>
<organism evidence="2 3">
    <name type="scientific">Coprinopsis cinerea (strain Okayama-7 / 130 / ATCC MYA-4618 / FGSC 9003)</name>
    <name type="common">Inky cap fungus</name>
    <name type="synonym">Hormographiella aspergillata</name>
    <dbReference type="NCBI Taxonomy" id="240176"/>
    <lineage>
        <taxon>Eukaryota</taxon>
        <taxon>Fungi</taxon>
        <taxon>Dikarya</taxon>
        <taxon>Basidiomycota</taxon>
        <taxon>Agaricomycotina</taxon>
        <taxon>Agaricomycetes</taxon>
        <taxon>Agaricomycetidae</taxon>
        <taxon>Agaricales</taxon>
        <taxon>Agaricineae</taxon>
        <taxon>Psathyrellaceae</taxon>
        <taxon>Coprinopsis</taxon>
    </lineage>
</organism>
<dbReference type="Pfam" id="PF18723">
    <property type="entry name" value="HMUDK_hel"/>
    <property type="match status" value="1"/>
</dbReference>
<name>A8NJU0_COPC7</name>
<proteinExistence type="predicted"/>
<sequence length="436" mass="50308">MESNLSQPSLLTRSGDLLLNGKRLMTDAGLANPLRTCLHVLICPQSRSQNLIFWNRWTEDPILQKYFFCNTFRVLDKVCQYLIEHVIEKGSQEPIEVVFRVTLFNTFTKISTWERLQSELGPLTWASYNREKYIAVLDQLRSENQALYTAAFIKPAPHFGFKENHINHLCLLENLMENEMPYKLLGAKTMADVYEYLISFPGMGDFTTYQLMLNLSYTNVLNFHRNDFTIAGLGAISGLNKMFGRSFSEAYADDKGFAEQVLRYLAEAQDEHFQRLGLEFSGLGPEKLGMDLSDIEHTVCEVDKYCRKAHPQLKAKRMTIKHEYKPVTTPSGIPVPYPKEPILPKAWSHPARKIPNVRPGPLTIEKRYEVDKLTDDKVDEQGRRLFFVHWVGYSLKDATWEFEQSLLQDAPRVVHEYMAAKTAGKQKNANKRRKLK</sequence>
<reference evidence="2 3" key="1">
    <citation type="journal article" date="2010" name="Proc. Natl. Acad. Sci. U.S.A.">
        <title>Insights into evolution of multicellular fungi from the assembled chromosomes of the mushroom Coprinopsis cinerea (Coprinus cinereus).</title>
        <authorList>
            <person name="Stajich J.E."/>
            <person name="Wilke S.K."/>
            <person name="Ahren D."/>
            <person name="Au C.H."/>
            <person name="Birren B.W."/>
            <person name="Borodovsky M."/>
            <person name="Burns C."/>
            <person name="Canback B."/>
            <person name="Casselton L.A."/>
            <person name="Cheng C.K."/>
            <person name="Deng J."/>
            <person name="Dietrich F.S."/>
            <person name="Fargo D.C."/>
            <person name="Farman M.L."/>
            <person name="Gathman A.C."/>
            <person name="Goldberg J."/>
            <person name="Guigo R."/>
            <person name="Hoegger P.J."/>
            <person name="Hooker J.B."/>
            <person name="Huggins A."/>
            <person name="James T.Y."/>
            <person name="Kamada T."/>
            <person name="Kilaru S."/>
            <person name="Kodira C."/>
            <person name="Kues U."/>
            <person name="Kupfer D."/>
            <person name="Kwan H.S."/>
            <person name="Lomsadze A."/>
            <person name="Li W."/>
            <person name="Lilly W.W."/>
            <person name="Ma L.J."/>
            <person name="Mackey A.J."/>
            <person name="Manning G."/>
            <person name="Martin F."/>
            <person name="Muraguchi H."/>
            <person name="Natvig D.O."/>
            <person name="Palmerini H."/>
            <person name="Ramesh M.A."/>
            <person name="Rehmeyer C.J."/>
            <person name="Roe B.A."/>
            <person name="Shenoy N."/>
            <person name="Stanke M."/>
            <person name="Ter-Hovhannisyan V."/>
            <person name="Tunlid A."/>
            <person name="Velagapudi R."/>
            <person name="Vision T.J."/>
            <person name="Zeng Q."/>
            <person name="Zolan M.E."/>
            <person name="Pukkila P.J."/>
        </authorList>
    </citation>
    <scope>NUCLEOTIDE SEQUENCE [LARGE SCALE GENOMIC DNA]</scope>
    <source>
        <strain evidence="3">Okayama-7 / 130 / ATCC MYA-4618 / FGSC 9003</strain>
    </source>
</reference>
<dbReference type="InterPro" id="IPR040684">
    <property type="entry name" value="HMUDK_hel"/>
</dbReference>
<dbReference type="VEuPathDB" id="FungiDB:CC1G_11207"/>
<protein>
    <recommendedName>
        <fullName evidence="1">Chromo domain-containing protein</fullName>
    </recommendedName>
</protein>
<dbReference type="GO" id="GO:0006338">
    <property type="term" value="P:chromatin remodeling"/>
    <property type="evidence" value="ECO:0007669"/>
    <property type="project" value="UniProtKB-ARBA"/>
</dbReference>
<dbReference type="RefSeq" id="XP_001834294.2">
    <property type="nucleotide sequence ID" value="XM_001834242.2"/>
</dbReference>